<dbReference type="Proteomes" id="UP001172155">
    <property type="component" value="Unassembled WGS sequence"/>
</dbReference>
<dbReference type="Pfam" id="PF13649">
    <property type="entry name" value="Methyltransf_25"/>
    <property type="match status" value="1"/>
</dbReference>
<sequence length="300" mass="33418">MNTPQGRDALQKMFSNAKAALGDSWRTALLVNAERVSTPLVVRMLEQIGLNADTKQPFRLVDNGCGAGVVAAKLQRLIRPEVMKKSSVLCGDFPESMVELVQERIKGEGWVNTRAERIDAQNSGLETGSFTHVTLNIAFHVIPDSEAALDGTDSIRILKPGGHLGFTTWHLFPGYVADLEGAFKSFSFDAPFQWALQTTPWGDWADVNWVKKTLEAKGLEDVKVDVLAHLSHVDSAEELISHFSMIIKWVMNSCWSDELRREHPEEEVLGLIQEFLEKKYEGKGWDTTWVSLIASGRVPA</sequence>
<comment type="caution">
    <text evidence="2">The sequence shown here is derived from an EMBL/GenBank/DDBJ whole genome shotgun (WGS) entry which is preliminary data.</text>
</comment>
<dbReference type="GO" id="GO:0008168">
    <property type="term" value="F:methyltransferase activity"/>
    <property type="evidence" value="ECO:0007669"/>
    <property type="project" value="UniProtKB-KW"/>
</dbReference>
<keyword evidence="2" id="KW-0489">Methyltransferase</keyword>
<protein>
    <submittedName>
        <fullName evidence="2">S-adenosyl-L-methionine-dependent methyltransferase</fullName>
    </submittedName>
</protein>
<dbReference type="Gene3D" id="3.40.50.150">
    <property type="entry name" value="Vaccinia Virus protein VP39"/>
    <property type="match status" value="1"/>
</dbReference>
<accession>A0AA40EQ44</accession>
<keyword evidence="3" id="KW-1185">Reference proteome</keyword>
<organism evidence="2 3">
    <name type="scientific">Schizothecium vesticola</name>
    <dbReference type="NCBI Taxonomy" id="314040"/>
    <lineage>
        <taxon>Eukaryota</taxon>
        <taxon>Fungi</taxon>
        <taxon>Dikarya</taxon>
        <taxon>Ascomycota</taxon>
        <taxon>Pezizomycotina</taxon>
        <taxon>Sordariomycetes</taxon>
        <taxon>Sordariomycetidae</taxon>
        <taxon>Sordariales</taxon>
        <taxon>Schizotheciaceae</taxon>
        <taxon>Schizothecium</taxon>
    </lineage>
</organism>
<feature type="domain" description="Methyltransferase" evidence="1">
    <location>
        <begin position="61"/>
        <end position="162"/>
    </location>
</feature>
<dbReference type="GO" id="GO:0032259">
    <property type="term" value="P:methylation"/>
    <property type="evidence" value="ECO:0007669"/>
    <property type="project" value="UniProtKB-KW"/>
</dbReference>
<gene>
    <name evidence="2" type="ORF">B0T18DRAFT_329415</name>
</gene>
<dbReference type="EMBL" id="JAUKUD010000005">
    <property type="protein sequence ID" value="KAK0743454.1"/>
    <property type="molecule type" value="Genomic_DNA"/>
</dbReference>
<dbReference type="SUPFAM" id="SSF53335">
    <property type="entry name" value="S-adenosyl-L-methionine-dependent methyltransferases"/>
    <property type="match status" value="1"/>
</dbReference>
<keyword evidence="2" id="KW-0808">Transferase</keyword>
<proteinExistence type="predicted"/>
<reference evidence="2" key="1">
    <citation type="submission" date="2023-06" db="EMBL/GenBank/DDBJ databases">
        <title>Genome-scale phylogeny and comparative genomics of the fungal order Sordariales.</title>
        <authorList>
            <consortium name="Lawrence Berkeley National Laboratory"/>
            <person name="Hensen N."/>
            <person name="Bonometti L."/>
            <person name="Westerberg I."/>
            <person name="Brannstrom I.O."/>
            <person name="Guillou S."/>
            <person name="Cros-Aarteil S."/>
            <person name="Calhoun S."/>
            <person name="Haridas S."/>
            <person name="Kuo A."/>
            <person name="Mondo S."/>
            <person name="Pangilinan J."/>
            <person name="Riley R."/>
            <person name="LaButti K."/>
            <person name="Andreopoulos B."/>
            <person name="Lipzen A."/>
            <person name="Chen C."/>
            <person name="Yanf M."/>
            <person name="Daum C."/>
            <person name="Ng V."/>
            <person name="Clum A."/>
            <person name="Steindorff A."/>
            <person name="Ohm R."/>
            <person name="Martin F."/>
            <person name="Silar P."/>
            <person name="Natvig D."/>
            <person name="Lalanne C."/>
            <person name="Gautier V."/>
            <person name="Ament-velasquez S.L."/>
            <person name="Kruys A."/>
            <person name="Hutchinson M.I."/>
            <person name="Powell A.J."/>
            <person name="Barry K."/>
            <person name="Miller A.N."/>
            <person name="Grigoriev I.V."/>
            <person name="Debuchy R."/>
            <person name="Gladieux P."/>
            <person name="Thoren M.H."/>
            <person name="Johannesson H."/>
        </authorList>
    </citation>
    <scope>NUCLEOTIDE SEQUENCE</scope>
    <source>
        <strain evidence="2">SMH3187-1</strain>
    </source>
</reference>
<dbReference type="AlphaFoldDB" id="A0AA40EQ44"/>
<evidence type="ECO:0000313" key="3">
    <source>
        <dbReference type="Proteomes" id="UP001172155"/>
    </source>
</evidence>
<evidence type="ECO:0000259" key="1">
    <source>
        <dbReference type="Pfam" id="PF13649"/>
    </source>
</evidence>
<dbReference type="CDD" id="cd02440">
    <property type="entry name" value="AdoMet_MTases"/>
    <property type="match status" value="1"/>
</dbReference>
<dbReference type="InterPro" id="IPR029063">
    <property type="entry name" value="SAM-dependent_MTases_sf"/>
</dbReference>
<dbReference type="InterPro" id="IPR041698">
    <property type="entry name" value="Methyltransf_25"/>
</dbReference>
<evidence type="ECO:0000313" key="2">
    <source>
        <dbReference type="EMBL" id="KAK0743454.1"/>
    </source>
</evidence>
<name>A0AA40EQ44_9PEZI</name>